<comment type="caution">
    <text evidence="2">The sequence shown here is derived from an EMBL/GenBank/DDBJ whole genome shotgun (WGS) entry which is preliminary data.</text>
</comment>
<accession>A0ABQ5BEA8</accession>
<reference evidence="2" key="2">
    <citation type="submission" date="2022-01" db="EMBL/GenBank/DDBJ databases">
        <authorList>
            <person name="Yamashiro T."/>
            <person name="Shiraishi A."/>
            <person name="Satake H."/>
            <person name="Nakayama K."/>
        </authorList>
    </citation>
    <scope>NUCLEOTIDE SEQUENCE</scope>
</reference>
<sequence length="329" mass="37813">MSNKKRSLRRQVKVPLKYIDHVVGNLGQTRNEVIAEEDLVESRAQSGENKPIGENEKEMSGEVFKIPDLGTASNIVNNVDIIVDDIASIVDDSTHTGKCDNNEMHDNRRHDGPFRTLDVIDKNTQANTKNSYVSALNKDLKGLDNKLIQVPTVIRYGDEVVVFEEELVKEKRNDTMKFGYKPKVNKKRSDNVTIESNKDKASGDTRKLKAATNENSPNVEKVWNVRKENMQELRKSANKYAVPAEENEKVKYTDPCFDKRRIVGEFVNNKIRPTSVKIKDWTYDLIKYFKYQWEARERMERESSKEEDAYENADQATKSVVVDEVDGNY</sequence>
<proteinExistence type="predicted"/>
<evidence type="ECO:0000256" key="1">
    <source>
        <dbReference type="SAM" id="MobiDB-lite"/>
    </source>
</evidence>
<dbReference type="EMBL" id="BQNB010013209">
    <property type="protein sequence ID" value="GJT13185.1"/>
    <property type="molecule type" value="Genomic_DNA"/>
</dbReference>
<feature type="region of interest" description="Disordered" evidence="1">
    <location>
        <begin position="300"/>
        <end position="329"/>
    </location>
</feature>
<reference evidence="2" key="1">
    <citation type="journal article" date="2022" name="Int. J. Mol. Sci.">
        <title>Draft Genome of Tanacetum Coccineum: Genomic Comparison of Closely Related Tanacetum-Family Plants.</title>
        <authorList>
            <person name="Yamashiro T."/>
            <person name="Shiraishi A."/>
            <person name="Nakayama K."/>
            <person name="Satake H."/>
        </authorList>
    </citation>
    <scope>NUCLEOTIDE SEQUENCE</scope>
</reference>
<evidence type="ECO:0008006" key="4">
    <source>
        <dbReference type="Google" id="ProtNLM"/>
    </source>
</evidence>
<name>A0ABQ5BEA8_9ASTR</name>
<gene>
    <name evidence="2" type="ORF">Tco_0860227</name>
</gene>
<keyword evidence="3" id="KW-1185">Reference proteome</keyword>
<organism evidence="2 3">
    <name type="scientific">Tanacetum coccineum</name>
    <dbReference type="NCBI Taxonomy" id="301880"/>
    <lineage>
        <taxon>Eukaryota</taxon>
        <taxon>Viridiplantae</taxon>
        <taxon>Streptophyta</taxon>
        <taxon>Embryophyta</taxon>
        <taxon>Tracheophyta</taxon>
        <taxon>Spermatophyta</taxon>
        <taxon>Magnoliopsida</taxon>
        <taxon>eudicotyledons</taxon>
        <taxon>Gunneridae</taxon>
        <taxon>Pentapetalae</taxon>
        <taxon>asterids</taxon>
        <taxon>campanulids</taxon>
        <taxon>Asterales</taxon>
        <taxon>Asteraceae</taxon>
        <taxon>Asteroideae</taxon>
        <taxon>Anthemideae</taxon>
        <taxon>Anthemidinae</taxon>
        <taxon>Tanacetum</taxon>
    </lineage>
</organism>
<feature type="region of interest" description="Disordered" evidence="1">
    <location>
        <begin position="189"/>
        <end position="215"/>
    </location>
</feature>
<feature type="compositionally biased region" description="Basic and acidic residues" evidence="1">
    <location>
        <begin position="196"/>
        <end position="207"/>
    </location>
</feature>
<evidence type="ECO:0000313" key="2">
    <source>
        <dbReference type="EMBL" id="GJT13185.1"/>
    </source>
</evidence>
<evidence type="ECO:0000313" key="3">
    <source>
        <dbReference type="Proteomes" id="UP001151760"/>
    </source>
</evidence>
<dbReference type="Proteomes" id="UP001151760">
    <property type="component" value="Unassembled WGS sequence"/>
</dbReference>
<protein>
    <recommendedName>
        <fullName evidence="4">Transposase</fullName>
    </recommendedName>
</protein>